<dbReference type="PROSITE" id="PS51257">
    <property type="entry name" value="PROKAR_LIPOPROTEIN"/>
    <property type="match status" value="1"/>
</dbReference>
<evidence type="ECO:0000256" key="2">
    <source>
        <dbReference type="SAM" id="SignalP"/>
    </source>
</evidence>
<accession>A0A0J9CFM9</accession>
<evidence type="ECO:0000313" key="4">
    <source>
        <dbReference type="Proteomes" id="UP000037392"/>
    </source>
</evidence>
<dbReference type="Proteomes" id="UP000037392">
    <property type="component" value="Unassembled WGS sequence"/>
</dbReference>
<dbReference type="PANTHER" id="PTHR30006">
    <property type="entry name" value="THIAMINE-BINDING PERIPLASMIC PROTEIN-RELATED"/>
    <property type="match status" value="1"/>
</dbReference>
<keyword evidence="1 2" id="KW-0732">Signal</keyword>
<evidence type="ECO:0008006" key="5">
    <source>
        <dbReference type="Google" id="ProtNLM"/>
    </source>
</evidence>
<dbReference type="GO" id="GO:0030975">
    <property type="term" value="F:thiamine binding"/>
    <property type="evidence" value="ECO:0007669"/>
    <property type="project" value="TreeGrafter"/>
</dbReference>
<dbReference type="InterPro" id="IPR006059">
    <property type="entry name" value="SBP"/>
</dbReference>
<dbReference type="PANTHER" id="PTHR30006:SF2">
    <property type="entry name" value="ABC TRANSPORTER SUBSTRATE-BINDING PROTEIN"/>
    <property type="match status" value="1"/>
</dbReference>
<feature type="signal peptide" evidence="2">
    <location>
        <begin position="1"/>
        <end position="19"/>
    </location>
</feature>
<dbReference type="EMBL" id="ADLK01000002">
    <property type="protein sequence ID" value="KMW24038.1"/>
    <property type="molecule type" value="Genomic_DNA"/>
</dbReference>
<proteinExistence type="predicted"/>
<comment type="caution">
    <text evidence="3">The sequence shown here is derived from an EMBL/GenBank/DDBJ whole genome shotgun (WGS) entry which is preliminary data.</text>
</comment>
<dbReference type="Gene3D" id="3.40.190.10">
    <property type="entry name" value="Periplasmic binding protein-like II"/>
    <property type="match status" value="2"/>
</dbReference>
<dbReference type="Pfam" id="PF13416">
    <property type="entry name" value="SBP_bac_8"/>
    <property type="match status" value="1"/>
</dbReference>
<dbReference type="GO" id="GO:0030288">
    <property type="term" value="C:outer membrane-bounded periplasmic space"/>
    <property type="evidence" value="ECO:0007669"/>
    <property type="project" value="TreeGrafter"/>
</dbReference>
<evidence type="ECO:0000313" key="3">
    <source>
        <dbReference type="EMBL" id="KMW24038.1"/>
    </source>
</evidence>
<dbReference type="AlphaFoldDB" id="A0A0J9CFM9"/>
<dbReference type="SUPFAM" id="SSF53850">
    <property type="entry name" value="Periplasmic binding protein-like II"/>
    <property type="match status" value="1"/>
</dbReference>
<reference evidence="3 4" key="1">
    <citation type="submission" date="2011-04" db="EMBL/GenBank/DDBJ databases">
        <title>The Genome Sequence of Clostridium citroniae WAL-19142.</title>
        <authorList>
            <consortium name="The Broad Institute Genome Sequencing Platform"/>
            <person name="Earl A."/>
            <person name="Ward D."/>
            <person name="Feldgarden M."/>
            <person name="Gevers D."/>
            <person name="Warren Y.A."/>
            <person name="Tyrrell K.L."/>
            <person name="Citron D.M."/>
            <person name="Goldstein E.J."/>
            <person name="Daigneault M."/>
            <person name="Allen-Vercoe E."/>
            <person name="Young S.K."/>
            <person name="Zeng Q."/>
            <person name="Gargeya S."/>
            <person name="Fitzgerald M."/>
            <person name="Haas B."/>
            <person name="Abouelleil A."/>
            <person name="Alvarado L."/>
            <person name="Arachchi H.M."/>
            <person name="Berlin A."/>
            <person name="Brown A."/>
            <person name="Chapman S.B."/>
            <person name="Chen Z."/>
            <person name="Dunbar C."/>
            <person name="Freedman E."/>
            <person name="Gearin G."/>
            <person name="Gellesch M."/>
            <person name="Goldberg J."/>
            <person name="Griggs A."/>
            <person name="Gujja S."/>
            <person name="Heilman E.R."/>
            <person name="Heiman D."/>
            <person name="Howarth C."/>
            <person name="Larson L."/>
            <person name="Lui A."/>
            <person name="MacDonald P.J."/>
            <person name="Mehta T."/>
            <person name="Montmayeur A."/>
            <person name="Murphy C."/>
            <person name="Neiman D."/>
            <person name="Pearson M."/>
            <person name="Priest M."/>
            <person name="Roberts A."/>
            <person name="Saif S."/>
            <person name="Shea T."/>
            <person name="Shenoy N."/>
            <person name="Sisk P."/>
            <person name="Stolte C."/>
            <person name="Sykes S."/>
            <person name="White J."/>
            <person name="Yandava C."/>
            <person name="Wortman J."/>
            <person name="Nusbaum C."/>
            <person name="Birren B."/>
        </authorList>
    </citation>
    <scope>NUCLEOTIDE SEQUENCE [LARGE SCALE GENOMIC DNA]</scope>
    <source>
        <strain evidence="3 4">WAL-19142</strain>
    </source>
</reference>
<protein>
    <recommendedName>
        <fullName evidence="5">ABC transporter substrate-binding protein</fullName>
    </recommendedName>
</protein>
<sequence length="351" mass="38283">MKKTIAMVLCAAMTLTACGGSASGDGKTDEGGRQKLVLSTYGLSEDISAEEVYAPFEQEFNCEIVTETGGTNDRYTKLAADSQSSIDVIELSQAMTAKGIEEGLFEDIDLSKIENAKDMITAAKTMAEAGQGVAYTINSIGIMYDPNAVDFEIKSFDDLWDERLQGMVSIPEITTTFGPAMVYMASDHAGADIKSDQAEAAFQALEQLKPNLVKTYTKSSDLINMFTSGEVAVAVVGDFGVPTIQAANPDLVYMTPDTTYANFNTISITKNCKNKELAYEYLNYRLSPQLQAKTGKALNEAPTNSKVEFTEEESKNMTYGENAANAKVLDYSFVNPQLNAWIDQWNRIINN</sequence>
<dbReference type="PATRIC" id="fig|742734.4.peg.853"/>
<feature type="chain" id="PRO_5038915539" description="ABC transporter substrate-binding protein" evidence="2">
    <location>
        <begin position="20"/>
        <end position="351"/>
    </location>
</feature>
<organism evidence="3 4">
    <name type="scientific">[Clostridium] citroniae WAL-19142</name>
    <dbReference type="NCBI Taxonomy" id="742734"/>
    <lineage>
        <taxon>Bacteria</taxon>
        <taxon>Bacillati</taxon>
        <taxon>Bacillota</taxon>
        <taxon>Clostridia</taxon>
        <taxon>Lachnospirales</taxon>
        <taxon>Lachnospiraceae</taxon>
        <taxon>Enterocloster</taxon>
    </lineage>
</organism>
<gene>
    <name evidence="3" type="ORF">HMPREF9470_00803</name>
</gene>
<dbReference type="GO" id="GO:0030976">
    <property type="term" value="F:thiamine pyrophosphate binding"/>
    <property type="evidence" value="ECO:0007669"/>
    <property type="project" value="TreeGrafter"/>
</dbReference>
<dbReference type="OrthoDB" id="9769319at2"/>
<evidence type="ECO:0000256" key="1">
    <source>
        <dbReference type="ARBA" id="ARBA00022729"/>
    </source>
</evidence>
<name>A0A0J9CFM9_9FIRM</name>
<dbReference type="CDD" id="cd13589">
    <property type="entry name" value="PBP2_polyamine_RpCGA009"/>
    <property type="match status" value="1"/>
</dbReference>
<dbReference type="GO" id="GO:0015888">
    <property type="term" value="P:thiamine transport"/>
    <property type="evidence" value="ECO:0007669"/>
    <property type="project" value="TreeGrafter"/>
</dbReference>